<dbReference type="Proteomes" id="UP001234297">
    <property type="component" value="Chromosome 2"/>
</dbReference>
<keyword evidence="2" id="KW-1185">Reference proteome</keyword>
<accession>A0ACC2MJJ0</accession>
<dbReference type="EMBL" id="CM056810">
    <property type="protein sequence ID" value="KAJ8645317.1"/>
    <property type="molecule type" value="Genomic_DNA"/>
</dbReference>
<name>A0ACC2MJJ0_PERAE</name>
<evidence type="ECO:0000313" key="1">
    <source>
        <dbReference type="EMBL" id="KAJ8645317.1"/>
    </source>
</evidence>
<gene>
    <name evidence="1" type="ORF">MRB53_007065</name>
</gene>
<organism evidence="1 2">
    <name type="scientific">Persea americana</name>
    <name type="common">Avocado</name>
    <dbReference type="NCBI Taxonomy" id="3435"/>
    <lineage>
        <taxon>Eukaryota</taxon>
        <taxon>Viridiplantae</taxon>
        <taxon>Streptophyta</taxon>
        <taxon>Embryophyta</taxon>
        <taxon>Tracheophyta</taxon>
        <taxon>Spermatophyta</taxon>
        <taxon>Magnoliopsida</taxon>
        <taxon>Magnoliidae</taxon>
        <taxon>Laurales</taxon>
        <taxon>Lauraceae</taxon>
        <taxon>Persea</taxon>
    </lineage>
</organism>
<protein>
    <submittedName>
        <fullName evidence="1">Uncharacterized protein</fullName>
    </submittedName>
</protein>
<reference evidence="1 2" key="1">
    <citation type="journal article" date="2022" name="Hortic Res">
        <title>A haplotype resolved chromosomal level avocado genome allows analysis of novel avocado genes.</title>
        <authorList>
            <person name="Nath O."/>
            <person name="Fletcher S.J."/>
            <person name="Hayward A."/>
            <person name="Shaw L.M."/>
            <person name="Masouleh A.K."/>
            <person name="Furtado A."/>
            <person name="Henry R.J."/>
            <person name="Mitter N."/>
        </authorList>
    </citation>
    <scope>NUCLEOTIDE SEQUENCE [LARGE SCALE GENOMIC DNA]</scope>
    <source>
        <strain evidence="2">cv. Hass</strain>
    </source>
</reference>
<sequence length="422" mass="47086">MEVKQVLRMNGGNGETSYAKNSQLQNIMISQNRPITEAAIVDFYCTTFSHSISIADLGCSSGPNTLMFAWEIIEAIQKVCSISGRPLPEFRFFLNDLPGNDFNTIFKSLPEFHMKLMNVKGIGNGGCFIAGVPGTFYGRLFPSKSLDFVHSSSSLHWLSRVPPELDSEADTPLNKGKIYISKTSPSCVLNAYLVQFQKDFSLFLKSRSKEVVAGGRMVLSFLGRLTADPTTEESCHHWELLAHAINEMVLEGLLEKEKVDSFNAPYYSPSPEELESVIQGEGSFVLNRLQLYEVDWYPTYSDNIIQTESTDTAEKQNSMGGNYVAKTIRAVVESMLQNHFGEGIMDDLFRSSTKLQGREGNMELLTSILDENNPPDLINSLTPQKNTALHIAVAFGHEQIVREMIDREPSLISQPVTTRARD</sequence>
<evidence type="ECO:0000313" key="2">
    <source>
        <dbReference type="Proteomes" id="UP001234297"/>
    </source>
</evidence>
<proteinExistence type="predicted"/>
<comment type="caution">
    <text evidence="1">The sequence shown here is derived from an EMBL/GenBank/DDBJ whole genome shotgun (WGS) entry which is preliminary data.</text>
</comment>